<comment type="caution">
    <text evidence="1">The sequence shown here is derived from an EMBL/GenBank/DDBJ whole genome shotgun (WGS) entry which is preliminary data.</text>
</comment>
<proteinExistence type="predicted"/>
<name>A0A0F8W218_9ZZZZ</name>
<evidence type="ECO:0000313" key="1">
    <source>
        <dbReference type="EMBL" id="KKK42215.1"/>
    </source>
</evidence>
<reference evidence="1" key="1">
    <citation type="journal article" date="2015" name="Nature">
        <title>Complex archaea that bridge the gap between prokaryotes and eukaryotes.</title>
        <authorList>
            <person name="Spang A."/>
            <person name="Saw J.H."/>
            <person name="Jorgensen S.L."/>
            <person name="Zaremba-Niedzwiedzka K."/>
            <person name="Martijn J."/>
            <person name="Lind A.E."/>
            <person name="van Eijk R."/>
            <person name="Schleper C."/>
            <person name="Guy L."/>
            <person name="Ettema T.J."/>
        </authorList>
    </citation>
    <scope>NUCLEOTIDE SEQUENCE</scope>
</reference>
<protein>
    <submittedName>
        <fullName evidence="1">Uncharacterized protein</fullName>
    </submittedName>
</protein>
<dbReference type="EMBL" id="LAZR01070341">
    <property type="protein sequence ID" value="KKK42215.1"/>
    <property type="molecule type" value="Genomic_DNA"/>
</dbReference>
<dbReference type="AlphaFoldDB" id="A0A0F8W218"/>
<organism evidence="1">
    <name type="scientific">marine sediment metagenome</name>
    <dbReference type="NCBI Taxonomy" id="412755"/>
    <lineage>
        <taxon>unclassified sequences</taxon>
        <taxon>metagenomes</taxon>
        <taxon>ecological metagenomes</taxon>
    </lineage>
</organism>
<sequence>MINKQSENYYINLGRVSFEYEIPLPRLRTLINYQELKREQRGRESDLEKSAKVVERYLGMKKKWK</sequence>
<accession>A0A0F8W218</accession>
<gene>
    <name evidence="1" type="ORF">LCGC14_2190740</name>
</gene>